<organism evidence="1 2">
    <name type="scientific">Streptomyces antioxidans</name>
    <dbReference type="NCBI Taxonomy" id="1507734"/>
    <lineage>
        <taxon>Bacteria</taxon>
        <taxon>Bacillati</taxon>
        <taxon>Actinomycetota</taxon>
        <taxon>Actinomycetes</taxon>
        <taxon>Kitasatosporales</taxon>
        <taxon>Streptomycetaceae</taxon>
        <taxon>Streptomyces</taxon>
    </lineage>
</organism>
<dbReference type="EMBL" id="LAKD02000012">
    <property type="protein sequence ID" value="OPF82499.1"/>
    <property type="molecule type" value="Genomic_DNA"/>
</dbReference>
<comment type="caution">
    <text evidence="1">The sequence shown here is derived from an EMBL/GenBank/DDBJ whole genome shotgun (WGS) entry which is preliminary data.</text>
</comment>
<accession>A0A1V4D9T9</accession>
<dbReference type="Proteomes" id="UP000033615">
    <property type="component" value="Unassembled WGS sequence"/>
</dbReference>
<sequence>MRAAARYVREGKWIGGPFDTCEIRVYQHGELVWDQSVYPLTTVKIPGFTEFRFDDQGRMLGGLPEPGSGYERFSERDLEGAVLPELVNKRPEEVRVTIDWDDLAWPQLEPPLLSKDACVLIDLADGTAHHVGQGLAEEEFDEHIEELEEELNDDQRIVFYGFNSLV</sequence>
<keyword evidence="2" id="KW-1185">Reference proteome</keyword>
<protein>
    <submittedName>
        <fullName evidence="1">Uncharacterized protein</fullName>
    </submittedName>
</protein>
<proteinExistence type="predicted"/>
<evidence type="ECO:0000313" key="1">
    <source>
        <dbReference type="EMBL" id="OPF82499.1"/>
    </source>
</evidence>
<name>A0A1V4D9T9_9ACTN</name>
<dbReference type="AlphaFoldDB" id="A0A1V4D9T9"/>
<reference evidence="1" key="1">
    <citation type="submission" date="2016-12" db="EMBL/GenBank/DDBJ databases">
        <title>Genome sequence of Streptomyces antioxidans MUSC 164.</title>
        <authorList>
            <person name="Lee L.-H."/>
            <person name="Ser H.-L."/>
        </authorList>
    </citation>
    <scope>NUCLEOTIDE SEQUENCE [LARGE SCALE GENOMIC DNA]</scope>
    <source>
        <strain evidence="1">MUSC 164</strain>
    </source>
</reference>
<gene>
    <name evidence="1" type="ORF">VT50_0207070</name>
</gene>
<evidence type="ECO:0000313" key="2">
    <source>
        <dbReference type="Proteomes" id="UP000033615"/>
    </source>
</evidence>